<name>A0A811PH91_9POAL</name>
<sequence length="130" mass="13985">MEKPRQVVRKLPAWLKHEGVCTVICRNIGRLDRIINLLVQDQSVRATTTPYGERASASGLLYEARNSSLKSQASDVGAAGQQGQVGLADLCLMLLLVTSYKFLSCCGDLTCIVRGSGSGFLTVFLPPLGD</sequence>
<organism evidence="1 2">
    <name type="scientific">Miscanthus lutarioriparius</name>
    <dbReference type="NCBI Taxonomy" id="422564"/>
    <lineage>
        <taxon>Eukaryota</taxon>
        <taxon>Viridiplantae</taxon>
        <taxon>Streptophyta</taxon>
        <taxon>Embryophyta</taxon>
        <taxon>Tracheophyta</taxon>
        <taxon>Spermatophyta</taxon>
        <taxon>Magnoliopsida</taxon>
        <taxon>Liliopsida</taxon>
        <taxon>Poales</taxon>
        <taxon>Poaceae</taxon>
        <taxon>PACMAD clade</taxon>
        <taxon>Panicoideae</taxon>
        <taxon>Andropogonodae</taxon>
        <taxon>Andropogoneae</taxon>
        <taxon>Saccharinae</taxon>
        <taxon>Miscanthus</taxon>
    </lineage>
</organism>
<evidence type="ECO:0000313" key="1">
    <source>
        <dbReference type="EMBL" id="CAD6244911.1"/>
    </source>
</evidence>
<comment type="caution">
    <text evidence="1">The sequence shown here is derived from an EMBL/GenBank/DDBJ whole genome shotgun (WGS) entry which is preliminary data.</text>
</comment>
<dbReference type="AlphaFoldDB" id="A0A811PH91"/>
<proteinExistence type="predicted"/>
<dbReference type="Proteomes" id="UP000604825">
    <property type="component" value="Unassembled WGS sequence"/>
</dbReference>
<protein>
    <submittedName>
        <fullName evidence="1">Uncharacterized protein</fullName>
    </submittedName>
</protein>
<keyword evidence="2" id="KW-1185">Reference proteome</keyword>
<dbReference type="EMBL" id="CAJGYO010000007">
    <property type="protein sequence ID" value="CAD6244911.1"/>
    <property type="molecule type" value="Genomic_DNA"/>
</dbReference>
<gene>
    <name evidence="1" type="ORF">NCGR_LOCUS29397</name>
</gene>
<reference evidence="1" key="1">
    <citation type="submission" date="2020-10" db="EMBL/GenBank/DDBJ databases">
        <authorList>
            <person name="Han B."/>
            <person name="Lu T."/>
            <person name="Zhao Q."/>
            <person name="Huang X."/>
            <person name="Zhao Y."/>
        </authorList>
    </citation>
    <scope>NUCLEOTIDE SEQUENCE</scope>
</reference>
<accession>A0A811PH91</accession>
<evidence type="ECO:0000313" key="2">
    <source>
        <dbReference type="Proteomes" id="UP000604825"/>
    </source>
</evidence>